<dbReference type="InterPro" id="IPR003607">
    <property type="entry name" value="HD/PDEase_dom"/>
</dbReference>
<dbReference type="InterPro" id="IPR011006">
    <property type="entry name" value="CheY-like_superfamily"/>
</dbReference>
<dbReference type="Pfam" id="PF13487">
    <property type="entry name" value="HD_5"/>
    <property type="match status" value="1"/>
</dbReference>
<gene>
    <name evidence="2" type="primary">rny</name>
    <name evidence="2" type="ORF">LKMONMHP_3386</name>
</gene>
<dbReference type="NCBIfam" id="TIGR00277">
    <property type="entry name" value="HDIG"/>
    <property type="match status" value="1"/>
</dbReference>
<dbReference type="PROSITE" id="PS51832">
    <property type="entry name" value="HD_GYP"/>
    <property type="match status" value="1"/>
</dbReference>
<dbReference type="Proteomes" id="UP001055156">
    <property type="component" value="Unassembled WGS sequence"/>
</dbReference>
<keyword evidence="3" id="KW-1185">Reference proteome</keyword>
<organism evidence="2 3">
    <name type="scientific">Methylobacterium organophilum</name>
    <dbReference type="NCBI Taxonomy" id="410"/>
    <lineage>
        <taxon>Bacteria</taxon>
        <taxon>Pseudomonadati</taxon>
        <taxon>Pseudomonadota</taxon>
        <taxon>Alphaproteobacteria</taxon>
        <taxon>Hyphomicrobiales</taxon>
        <taxon>Methylobacteriaceae</taxon>
        <taxon>Methylobacterium</taxon>
    </lineage>
</organism>
<protein>
    <submittedName>
        <fullName evidence="2">Ribonuclease Y</fullName>
    </submittedName>
</protein>
<dbReference type="SMART" id="SM00471">
    <property type="entry name" value="HDc"/>
    <property type="match status" value="1"/>
</dbReference>
<dbReference type="SUPFAM" id="SSF52172">
    <property type="entry name" value="CheY-like"/>
    <property type="match status" value="1"/>
</dbReference>
<feature type="domain" description="HD-GYP" evidence="1">
    <location>
        <begin position="164"/>
        <end position="355"/>
    </location>
</feature>
<reference evidence="2" key="2">
    <citation type="submission" date="2021-08" db="EMBL/GenBank/DDBJ databases">
        <authorList>
            <person name="Tani A."/>
            <person name="Ola A."/>
            <person name="Ogura Y."/>
            <person name="Katsura K."/>
            <person name="Hayashi T."/>
        </authorList>
    </citation>
    <scope>NUCLEOTIDE SEQUENCE</scope>
    <source>
        <strain evidence="2">NBRC 15689</strain>
    </source>
</reference>
<accession>A0ABQ4TBV5</accession>
<dbReference type="EMBL" id="BPQV01000010">
    <property type="protein sequence ID" value="GJE28514.1"/>
    <property type="molecule type" value="Genomic_DNA"/>
</dbReference>
<dbReference type="CDD" id="cd00077">
    <property type="entry name" value="HDc"/>
    <property type="match status" value="1"/>
</dbReference>
<proteinExistence type="predicted"/>
<dbReference type="RefSeq" id="WP_238312457.1">
    <property type="nucleotide sequence ID" value="NZ_BPQV01000010.1"/>
</dbReference>
<evidence type="ECO:0000313" key="2">
    <source>
        <dbReference type="EMBL" id="GJE28514.1"/>
    </source>
</evidence>
<dbReference type="PANTHER" id="PTHR43155:SF2">
    <property type="entry name" value="CYCLIC DI-GMP PHOSPHODIESTERASE PA4108"/>
    <property type="match status" value="1"/>
</dbReference>
<reference evidence="2" key="1">
    <citation type="journal article" date="2021" name="Front. Microbiol.">
        <title>Comprehensive Comparative Genomics and Phenotyping of Methylobacterium Species.</title>
        <authorList>
            <person name="Alessa O."/>
            <person name="Ogura Y."/>
            <person name="Fujitani Y."/>
            <person name="Takami H."/>
            <person name="Hayashi T."/>
            <person name="Sahin N."/>
            <person name="Tani A."/>
        </authorList>
    </citation>
    <scope>NUCLEOTIDE SEQUENCE</scope>
    <source>
        <strain evidence="2">NBRC 15689</strain>
    </source>
</reference>
<dbReference type="Gene3D" id="1.10.3210.10">
    <property type="entry name" value="Hypothetical protein af1432"/>
    <property type="match status" value="1"/>
</dbReference>
<comment type="caution">
    <text evidence="2">The sequence shown here is derived from an EMBL/GenBank/DDBJ whole genome shotgun (WGS) entry which is preliminary data.</text>
</comment>
<dbReference type="InterPro" id="IPR006675">
    <property type="entry name" value="HDIG_dom"/>
</dbReference>
<sequence>MLNRAVTVLTDRLDRSHELVEVAKMVADCRVVGLDVSWPQEHCAGVIADVTLSRPQTRSCLRALAASRRGKPPLPLIFLTRGNDQSLLREAQSLGATACMPAYSDPKSVVNALVHQISPGKTIADIIVTREVARTGSVMTALFKGAERGAVAMETVERGIDPVLTAIKEGGLARWLDDVWAHDDVTFQHCLLVSGLTATFACNLGLSKADQRLLTRAALVHDVGKSKIPLEILNKPGKLDDDERAVMQTHAPLGYDILAASGDCDPVTLAVARHHHELLDGSGYPDSLSGNAISDPIRLLTICDIYAALIERRPYKKPLSSPEAMHILESMRGKIEQSLVVAFGEAVVSHERLVA</sequence>
<dbReference type="PANTHER" id="PTHR43155">
    <property type="entry name" value="CYCLIC DI-GMP PHOSPHODIESTERASE PA4108-RELATED"/>
    <property type="match status" value="1"/>
</dbReference>
<dbReference type="InterPro" id="IPR037522">
    <property type="entry name" value="HD_GYP_dom"/>
</dbReference>
<name>A0ABQ4TBV5_METOR</name>
<evidence type="ECO:0000259" key="1">
    <source>
        <dbReference type="PROSITE" id="PS51832"/>
    </source>
</evidence>
<dbReference type="SUPFAM" id="SSF109604">
    <property type="entry name" value="HD-domain/PDEase-like"/>
    <property type="match status" value="1"/>
</dbReference>
<evidence type="ECO:0000313" key="3">
    <source>
        <dbReference type="Proteomes" id="UP001055156"/>
    </source>
</evidence>